<evidence type="ECO:0000313" key="2">
    <source>
        <dbReference type="EMBL" id="EQD43086.1"/>
    </source>
</evidence>
<dbReference type="InterPro" id="IPR011518">
    <property type="entry name" value="Transposase_36"/>
</dbReference>
<name>T0Z4Y1_9ZZZZ</name>
<reference evidence="2" key="2">
    <citation type="journal article" date="2014" name="ISME J.">
        <title>Microbial stratification in low pH oxic and suboxic macroscopic growths along an acid mine drainage.</title>
        <authorList>
            <person name="Mendez-Garcia C."/>
            <person name="Mesa V."/>
            <person name="Sprenger R.R."/>
            <person name="Richter M."/>
            <person name="Diez M.S."/>
            <person name="Solano J."/>
            <person name="Bargiela R."/>
            <person name="Golyshina O.V."/>
            <person name="Manteca A."/>
            <person name="Ramos J.L."/>
            <person name="Gallego J.R."/>
            <person name="Llorente I."/>
            <person name="Martins Dos Santos V.A."/>
            <person name="Jensen O.N."/>
            <person name="Pelaez A.I."/>
            <person name="Sanchez J."/>
            <person name="Ferrer M."/>
        </authorList>
    </citation>
    <scope>NUCLEOTIDE SEQUENCE</scope>
</reference>
<feature type="region of interest" description="Disordered" evidence="1">
    <location>
        <begin position="1"/>
        <end position="45"/>
    </location>
</feature>
<evidence type="ECO:0000256" key="1">
    <source>
        <dbReference type="SAM" id="MobiDB-lite"/>
    </source>
</evidence>
<dbReference type="NCBIfam" id="NF033519">
    <property type="entry name" value="transpos_ISAzo13"/>
    <property type="match status" value="1"/>
</dbReference>
<gene>
    <name evidence="2" type="ORF">B1A_15636</name>
</gene>
<dbReference type="AlphaFoldDB" id="T0Z4Y1"/>
<organism evidence="2">
    <name type="scientific">mine drainage metagenome</name>
    <dbReference type="NCBI Taxonomy" id="410659"/>
    <lineage>
        <taxon>unclassified sequences</taxon>
        <taxon>metagenomes</taxon>
        <taxon>ecological metagenomes</taxon>
    </lineage>
</organism>
<sequence length="164" mass="18040">MAAAAGVSRTTVMKGMEELEQPPRSEELTRSRRPGGGRKPAQVKDPRLIAALDALVDPDTRGDPESPLRWTCKSTRQLADVLTAQGHPVSHRVVGELLRGLGYSLQGNAKALEGRQHADRDAQFHYLNERVRDSLAAGTPVISVDTKKKELVGPFKNAGREWRR</sequence>
<dbReference type="Pfam" id="PF07592">
    <property type="entry name" value="DDE_Tnp_ISAZ013"/>
    <property type="match status" value="1"/>
</dbReference>
<feature type="non-terminal residue" evidence="2">
    <location>
        <position position="164"/>
    </location>
</feature>
<comment type="caution">
    <text evidence="2">The sequence shown here is derived from an EMBL/GenBank/DDBJ whole genome shotgun (WGS) entry which is preliminary data.</text>
</comment>
<reference evidence="2" key="1">
    <citation type="submission" date="2013-08" db="EMBL/GenBank/DDBJ databases">
        <authorList>
            <person name="Mendez C."/>
            <person name="Richter M."/>
            <person name="Ferrer M."/>
            <person name="Sanchez J."/>
        </authorList>
    </citation>
    <scope>NUCLEOTIDE SEQUENCE</scope>
</reference>
<dbReference type="EMBL" id="AUZX01011476">
    <property type="protein sequence ID" value="EQD43086.1"/>
    <property type="molecule type" value="Genomic_DNA"/>
</dbReference>
<protein>
    <submittedName>
        <fullName evidence="2">Transposase, Rhodopirellula-type</fullName>
    </submittedName>
</protein>
<feature type="compositionally biased region" description="Basic and acidic residues" evidence="1">
    <location>
        <begin position="15"/>
        <end position="30"/>
    </location>
</feature>
<accession>T0Z4Y1</accession>
<proteinExistence type="predicted"/>